<dbReference type="PANTHER" id="PTHR30332:SF17">
    <property type="entry name" value="TYPE IV PILIATION SYSTEM PROTEIN DR_0774-RELATED"/>
    <property type="match status" value="1"/>
</dbReference>
<keyword evidence="1" id="KW-0813">Transport</keyword>
<evidence type="ECO:0000256" key="3">
    <source>
        <dbReference type="ARBA" id="ARBA00023237"/>
    </source>
</evidence>
<feature type="domain" description="Secretin/TonB short N-terminal" evidence="5">
    <location>
        <begin position="94"/>
        <end position="142"/>
    </location>
</feature>
<dbReference type="PROSITE" id="PS51257">
    <property type="entry name" value="PROKAR_LIPOPROTEIN"/>
    <property type="match status" value="1"/>
</dbReference>
<dbReference type="InterPro" id="IPR001775">
    <property type="entry name" value="GspD/PilQ"/>
</dbReference>
<dbReference type="Gene3D" id="3.30.1370.130">
    <property type="match status" value="1"/>
</dbReference>
<dbReference type="PRINTS" id="PR00811">
    <property type="entry name" value="BCTERIALGSPD"/>
</dbReference>
<evidence type="ECO:0000313" key="7">
    <source>
        <dbReference type="Proteomes" id="UP001225596"/>
    </source>
</evidence>
<organism evidence="6 7">
    <name type="scientific">Keguizhuia sedimenti</name>
    <dbReference type="NCBI Taxonomy" id="3064264"/>
    <lineage>
        <taxon>Bacteria</taxon>
        <taxon>Pseudomonadati</taxon>
        <taxon>Pseudomonadota</taxon>
        <taxon>Betaproteobacteria</taxon>
        <taxon>Burkholderiales</taxon>
        <taxon>Oxalobacteraceae</taxon>
        <taxon>Keguizhuia</taxon>
    </lineage>
</organism>
<dbReference type="SMART" id="SM00965">
    <property type="entry name" value="STN"/>
    <property type="match status" value="1"/>
</dbReference>
<dbReference type="Proteomes" id="UP001225596">
    <property type="component" value="Unassembled WGS sequence"/>
</dbReference>
<protein>
    <submittedName>
        <fullName evidence="6">Secretin N-terminal domain-containing protein</fullName>
    </submittedName>
</protein>
<dbReference type="InterPro" id="IPR050810">
    <property type="entry name" value="Bact_Secretion_Sys_Channel"/>
</dbReference>
<dbReference type="RefSeq" id="WP_338436147.1">
    <property type="nucleotide sequence ID" value="NZ_JAUYVH010000003.1"/>
</dbReference>
<accession>A0ABU1BMJ9</accession>
<name>A0ABU1BMJ9_9BURK</name>
<dbReference type="InterPro" id="IPR004846">
    <property type="entry name" value="T2SS/T3SS_dom"/>
</dbReference>
<sequence length="576" mass="61291">MRKTLLIISAISVAACTSPPPKRETYDLIGSEMAKAAEPQVRPAAPDAVAASLLPPLKIEMPEQRQPLEQRFNLAFNNLPAQQFFMTLVSGTRYSMLVPPEVTGTISANLKDVTIFEALDAIREMYGYDYKVEGTRIYIKPLTLQTRVFQVNYLTGSRTGTSDIRVTSGSVGDVVSNNPSGTNVPVTNTPGANGVRAGNSSNITTRSTSDFWGELRSSLEAIIGSGKDGRSVVISPQSGVVVVRGMWNELRDVASYLKATQLSVDRQVILEAKIIEVQLNDSFQSGINWAAFSRGGNSRYSIGQVAPGTVLQRNGALATGANIDSGARTFSDAALDAIPGLELVSNASNLGGLFGLAFQTSNFAALLSFLETQGTVHVLSSPRIATLNNQKAVLKVGTDEFFVTNVSTTTTTGTATTTNPTVTLQPFFSGVALDVTPQVDDAGNVILHIHPSVSNVTTVDKNINLGSGGSLTLPLAASSISETDSIVRGKDGQIVAIGGLMRQASASDRSQLPGADNVPVLGALLSNRNEATQKRELVILLKPIVVQGESTWTNNILETQQRIQALDPKNRFNATR</sequence>
<keyword evidence="3" id="KW-0998">Cell outer membrane</keyword>
<dbReference type="InterPro" id="IPR011662">
    <property type="entry name" value="Secretin/TonB_short_N"/>
</dbReference>
<dbReference type="PANTHER" id="PTHR30332">
    <property type="entry name" value="PROBABLE GENERAL SECRETION PATHWAY PROTEIN D"/>
    <property type="match status" value="1"/>
</dbReference>
<dbReference type="InterPro" id="IPR011514">
    <property type="entry name" value="Secretin_N_2"/>
</dbReference>
<keyword evidence="2" id="KW-0472">Membrane</keyword>
<evidence type="ECO:0000313" key="6">
    <source>
        <dbReference type="EMBL" id="MDQ9170218.1"/>
    </source>
</evidence>
<dbReference type="EMBL" id="JAUYVH010000003">
    <property type="protein sequence ID" value="MDQ9170218.1"/>
    <property type="molecule type" value="Genomic_DNA"/>
</dbReference>
<evidence type="ECO:0000259" key="5">
    <source>
        <dbReference type="SMART" id="SM00965"/>
    </source>
</evidence>
<keyword evidence="7" id="KW-1185">Reference proteome</keyword>
<evidence type="ECO:0000256" key="4">
    <source>
        <dbReference type="SAM" id="MobiDB-lite"/>
    </source>
</evidence>
<dbReference type="Pfam" id="PF00263">
    <property type="entry name" value="Secretin"/>
    <property type="match status" value="1"/>
</dbReference>
<dbReference type="Pfam" id="PF07660">
    <property type="entry name" value="STN"/>
    <property type="match status" value="1"/>
</dbReference>
<proteinExistence type="predicted"/>
<feature type="compositionally biased region" description="Polar residues" evidence="4">
    <location>
        <begin position="172"/>
        <end position="191"/>
    </location>
</feature>
<feature type="region of interest" description="Disordered" evidence="4">
    <location>
        <begin position="172"/>
        <end position="200"/>
    </location>
</feature>
<dbReference type="Pfam" id="PF07655">
    <property type="entry name" value="Secretin_N_2"/>
    <property type="match status" value="1"/>
</dbReference>
<evidence type="ECO:0000256" key="1">
    <source>
        <dbReference type="ARBA" id="ARBA00022448"/>
    </source>
</evidence>
<reference evidence="6 7" key="1">
    <citation type="submission" date="2023-08" db="EMBL/GenBank/DDBJ databases">
        <title>Oxalobacteraceae gen .nov., isolated from river sludge outside the plant.</title>
        <authorList>
            <person name="Zhao S.Y."/>
        </authorList>
    </citation>
    <scope>NUCLEOTIDE SEQUENCE [LARGE SCALE GENOMIC DNA]</scope>
    <source>
        <strain evidence="6 7">R-40</strain>
    </source>
</reference>
<evidence type="ECO:0000256" key="2">
    <source>
        <dbReference type="ARBA" id="ARBA00023136"/>
    </source>
</evidence>
<gene>
    <name evidence="6" type="ORF">Q8A64_07295</name>
</gene>
<comment type="caution">
    <text evidence="6">The sequence shown here is derived from an EMBL/GenBank/DDBJ whole genome shotgun (WGS) entry which is preliminary data.</text>
</comment>